<dbReference type="STRING" id="1531966.A0A0A1SQQ4"/>
<dbReference type="AlphaFoldDB" id="A0A0A1SQQ4"/>
<dbReference type="GO" id="GO:0010181">
    <property type="term" value="F:FMN binding"/>
    <property type="evidence" value="ECO:0007669"/>
    <property type="project" value="InterPro"/>
</dbReference>
<keyword evidence="4" id="KW-1185">Reference proteome</keyword>
<accession>A0A0A1SQQ4</accession>
<dbReference type="PANTHER" id="PTHR28243:SF1">
    <property type="entry name" value="PYRIDOXAMINE 5'-PHOSPHATE OXIDASE ALR4036 FAMILY FMN-BINDING DOMAIN-CONTAINING PROTEIN"/>
    <property type="match status" value="1"/>
</dbReference>
<dbReference type="PANTHER" id="PTHR28243">
    <property type="entry name" value="AGL049CP"/>
    <property type="match status" value="1"/>
</dbReference>
<dbReference type="Pfam" id="PF12766">
    <property type="entry name" value="Pyridox_oxase_2"/>
    <property type="match status" value="1"/>
</dbReference>
<gene>
    <name evidence="3" type="ORF">VHEMI00551</name>
</gene>
<reference evidence="3 4" key="1">
    <citation type="journal article" date="2015" name="Genome Announc.">
        <title>Draft Genome Sequence and Gene Annotation of the Entomopathogenic Fungus Verticillium hemipterigenum.</title>
        <authorList>
            <person name="Horn F."/>
            <person name="Habel A."/>
            <person name="Scharf D.H."/>
            <person name="Dworschak J."/>
            <person name="Brakhage A.A."/>
            <person name="Guthke R."/>
            <person name="Hertweck C."/>
            <person name="Linde J."/>
        </authorList>
    </citation>
    <scope>NUCLEOTIDE SEQUENCE [LARGE SCALE GENOMIC DNA]</scope>
</reference>
<dbReference type="Proteomes" id="UP000039046">
    <property type="component" value="Unassembled WGS sequence"/>
</dbReference>
<evidence type="ECO:0000313" key="4">
    <source>
        <dbReference type="Proteomes" id="UP000039046"/>
    </source>
</evidence>
<dbReference type="Gene3D" id="2.30.110.10">
    <property type="entry name" value="Electron Transport, Fmn-binding Protein, Chain A"/>
    <property type="match status" value="1"/>
</dbReference>
<dbReference type="SUPFAM" id="SSF50475">
    <property type="entry name" value="FMN-binding split barrel"/>
    <property type="match status" value="1"/>
</dbReference>
<protein>
    <recommendedName>
        <fullName evidence="2">Pyridoxamine 5'-phosphate oxidase Alr4036 family FMN-binding domain-containing protein</fullName>
    </recommendedName>
</protein>
<dbReference type="EMBL" id="CDHN01000001">
    <property type="protein sequence ID" value="CEJ80366.1"/>
    <property type="molecule type" value="Genomic_DNA"/>
</dbReference>
<evidence type="ECO:0000259" key="2">
    <source>
        <dbReference type="Pfam" id="PF12766"/>
    </source>
</evidence>
<sequence length="297" mass="32418">MPTLSASPISLRTAARVSHRLWQQAMSTTVVAGRRSETPWRADFLDHIGQLPSPAFSLSSLHRLSDASHAVVPRCRTVIFRGMWAYLPNNPKNPAPRNPLSLQTDLPVITTDVRMEKITELLGSASSSSQDASSPASGPGGTVEAVFWVPQTMTQWRIQGHTYVVGPDIESDAAAPVRAAVGQHMQRNNPDVDLSSWSWTKELTAHFGNLSPGMRGSFRNPAPGTPITQEPGDGLGLGQEVHDLEDAVARGNFRVIIIVPEAVDRVDLSDPNRARRWNYQAVADGPEPGWKSTELWP</sequence>
<dbReference type="InterPro" id="IPR012349">
    <property type="entry name" value="Split_barrel_FMN-bd"/>
</dbReference>
<proteinExistence type="predicted"/>
<feature type="domain" description="Pyridoxamine 5'-phosphate oxidase Alr4036 family FMN-binding" evidence="2">
    <location>
        <begin position="38"/>
        <end position="165"/>
    </location>
</feature>
<dbReference type="OrthoDB" id="5394411at2759"/>
<feature type="region of interest" description="Disordered" evidence="1">
    <location>
        <begin position="210"/>
        <end position="235"/>
    </location>
</feature>
<dbReference type="InterPro" id="IPR024624">
    <property type="entry name" value="Pyridox_Oxase_Alr4036_FMN-bd"/>
</dbReference>
<evidence type="ECO:0000313" key="3">
    <source>
        <dbReference type="EMBL" id="CEJ80366.1"/>
    </source>
</evidence>
<name>A0A0A1SQQ4_9HYPO</name>
<evidence type="ECO:0000256" key="1">
    <source>
        <dbReference type="SAM" id="MobiDB-lite"/>
    </source>
</evidence>
<dbReference type="HOGENOM" id="CLU_061619_0_0_1"/>
<organism evidence="3 4">
    <name type="scientific">[Torrubiella] hemipterigena</name>
    <dbReference type="NCBI Taxonomy" id="1531966"/>
    <lineage>
        <taxon>Eukaryota</taxon>
        <taxon>Fungi</taxon>
        <taxon>Dikarya</taxon>
        <taxon>Ascomycota</taxon>
        <taxon>Pezizomycotina</taxon>
        <taxon>Sordariomycetes</taxon>
        <taxon>Hypocreomycetidae</taxon>
        <taxon>Hypocreales</taxon>
        <taxon>Clavicipitaceae</taxon>
        <taxon>Clavicipitaceae incertae sedis</taxon>
        <taxon>'Torrubiella' clade</taxon>
    </lineage>
</organism>